<sequence>MGGDERHTVRAPAATPVRFPVMMQHWRHLTFLHWRYPADLVQSHLPAGLRVKTFHGTAWVGLIPFLMDRVRAPGMPPLPWLSRFPETNVRTYVQGPDGRTGIWFLSLDAARLPAVAVARAWYGLPYFWSQMSVEARRAEVVYRARRRWPGPAGARCDARVELGPPLSEAELTTLDHSLTARYRLYSTIAGHLVAADADHARWPLRRARLIQLRQDLLQAAGLPAPDHDPIVHASAGVPVRIGMWRPV</sequence>
<comment type="caution">
    <text evidence="1">The sequence shown here is derived from an EMBL/GenBank/DDBJ whole genome shotgun (WGS) entry which is preliminary data.</text>
</comment>
<dbReference type="PANTHER" id="PTHR39186:SF1">
    <property type="entry name" value="DUF2071 DOMAIN-CONTAINING PROTEIN"/>
    <property type="match status" value="1"/>
</dbReference>
<dbReference type="Pfam" id="PF09844">
    <property type="entry name" value="DUF2071"/>
    <property type="match status" value="1"/>
</dbReference>
<keyword evidence="2" id="KW-1185">Reference proteome</keyword>
<dbReference type="PANTHER" id="PTHR39186">
    <property type="entry name" value="DUF2071 FAMILY PROTEIN"/>
    <property type="match status" value="1"/>
</dbReference>
<dbReference type="OrthoDB" id="150993at2"/>
<dbReference type="AlphaFoldDB" id="A0A317K1B5"/>
<dbReference type="InterPro" id="IPR023375">
    <property type="entry name" value="ADC_dom_sf"/>
</dbReference>
<organism evidence="1 2">
    <name type="scientific">Micromonospora globispora</name>
    <dbReference type="NCBI Taxonomy" id="1450148"/>
    <lineage>
        <taxon>Bacteria</taxon>
        <taxon>Bacillati</taxon>
        <taxon>Actinomycetota</taxon>
        <taxon>Actinomycetes</taxon>
        <taxon>Micromonosporales</taxon>
        <taxon>Micromonosporaceae</taxon>
        <taxon>Micromonospora</taxon>
    </lineage>
</organism>
<evidence type="ECO:0000313" key="1">
    <source>
        <dbReference type="EMBL" id="PWU46665.1"/>
    </source>
</evidence>
<dbReference type="EMBL" id="QGSV01000214">
    <property type="protein sequence ID" value="PWU46665.1"/>
    <property type="molecule type" value="Genomic_DNA"/>
</dbReference>
<protein>
    <submittedName>
        <fullName evidence="1">DUF2071 domain-containing protein</fullName>
    </submittedName>
</protein>
<accession>A0A317K1B5</accession>
<gene>
    <name evidence="1" type="ORF">DLJ46_17145</name>
</gene>
<dbReference type="Proteomes" id="UP000245683">
    <property type="component" value="Unassembled WGS sequence"/>
</dbReference>
<proteinExistence type="predicted"/>
<dbReference type="SUPFAM" id="SSF160104">
    <property type="entry name" value="Acetoacetate decarboxylase-like"/>
    <property type="match status" value="1"/>
</dbReference>
<dbReference type="InterPro" id="IPR018644">
    <property type="entry name" value="DUF2071"/>
</dbReference>
<reference evidence="2" key="1">
    <citation type="submission" date="2018-05" db="EMBL/GenBank/DDBJ databases">
        <title>Micromonospora globispora sp. nov. and Micromonospora rugosa sp. nov., isolated from marine sediment.</title>
        <authorList>
            <person name="Carro L."/>
            <person name="Aysel V."/>
            <person name="Cetin D."/>
            <person name="Igual J.M."/>
            <person name="Klenk H.-P."/>
            <person name="Trujillo M.E."/>
            <person name="Sahin N."/>
        </authorList>
    </citation>
    <scope>NUCLEOTIDE SEQUENCE [LARGE SCALE GENOMIC DNA]</scope>
    <source>
        <strain evidence="2">S2904</strain>
    </source>
</reference>
<evidence type="ECO:0000313" key="2">
    <source>
        <dbReference type="Proteomes" id="UP000245683"/>
    </source>
</evidence>
<name>A0A317K1B5_9ACTN</name>